<feature type="non-terminal residue" evidence="4">
    <location>
        <position position="190"/>
    </location>
</feature>
<dbReference type="AlphaFoldDB" id="A0A399SIX6"/>
<reference evidence="4 5" key="1">
    <citation type="submission" date="2018-08" db="EMBL/GenBank/DDBJ databases">
        <title>Pallidiluteibacterium maritimus gen. nov., sp. nov., isolated from coastal sediment.</title>
        <authorList>
            <person name="Zhou L.Y."/>
        </authorList>
    </citation>
    <scope>NUCLEOTIDE SEQUENCE [LARGE SCALE GENOMIC DNA]</scope>
    <source>
        <strain evidence="4 5">XSD2</strain>
    </source>
</reference>
<dbReference type="SMART" id="SM00532">
    <property type="entry name" value="LIGANc"/>
    <property type="match status" value="1"/>
</dbReference>
<comment type="caution">
    <text evidence="4">The sequence shown here is derived from an EMBL/GenBank/DDBJ whole genome shotgun (WGS) entry which is preliminary data.</text>
</comment>
<feature type="domain" description="NAD-dependent DNA ligase N-terminal" evidence="3">
    <location>
        <begin position="1"/>
        <end position="190"/>
    </location>
</feature>
<keyword evidence="1" id="KW-0227">DNA damage</keyword>
<dbReference type="Pfam" id="PF01653">
    <property type="entry name" value="DNA_ligase_aden"/>
    <property type="match status" value="1"/>
</dbReference>
<dbReference type="InterPro" id="IPR018239">
    <property type="entry name" value="DNA_ligase_AS"/>
</dbReference>
<keyword evidence="5" id="KW-1185">Reference proteome</keyword>
<dbReference type="SUPFAM" id="SSF56091">
    <property type="entry name" value="DNA ligase/mRNA capping enzyme, catalytic domain"/>
    <property type="match status" value="1"/>
</dbReference>
<dbReference type="Proteomes" id="UP000265926">
    <property type="component" value="Unassembled WGS sequence"/>
</dbReference>
<keyword evidence="4" id="KW-0436">Ligase</keyword>
<protein>
    <submittedName>
        <fullName evidence="4">NAD-dependent DNA ligase LigA</fullName>
    </submittedName>
</protein>
<evidence type="ECO:0000256" key="1">
    <source>
        <dbReference type="ARBA" id="ARBA00022763"/>
    </source>
</evidence>
<accession>A0A399SIX6</accession>
<evidence type="ECO:0000313" key="4">
    <source>
        <dbReference type="EMBL" id="RIJ44076.1"/>
    </source>
</evidence>
<keyword evidence="2" id="KW-0234">DNA repair</keyword>
<dbReference type="InterPro" id="IPR013839">
    <property type="entry name" value="DNAligase_adenylation"/>
</dbReference>
<dbReference type="EMBL" id="QWGR01000186">
    <property type="protein sequence ID" value="RIJ44076.1"/>
    <property type="molecule type" value="Genomic_DNA"/>
</dbReference>
<sequence>NAFADEDVRGFAERIVRFLKLPDDKIDFSAEPKIDGLSMSLRYEGGELVRAATRGDGAGGEDVTANIRTLEDVPQKLKGRNIPGICEVRGEVYMPLAAFKAFNEDAAAAGERTYANPRNFASGSLRQIDPSITARRPLRFFAYAWGLLSAPFAETQWEALSKLRDWGFVVTPQARRVENAEGLLAAYAEF</sequence>
<feature type="non-terminal residue" evidence="4">
    <location>
        <position position="1"/>
    </location>
</feature>
<dbReference type="GO" id="GO:0006281">
    <property type="term" value="P:DNA repair"/>
    <property type="evidence" value="ECO:0007669"/>
    <property type="project" value="UniProtKB-KW"/>
</dbReference>
<organism evidence="4 5">
    <name type="scientific">Maribellus luteus</name>
    <dbReference type="NCBI Taxonomy" id="2305463"/>
    <lineage>
        <taxon>Bacteria</taxon>
        <taxon>Pseudomonadati</taxon>
        <taxon>Bacteroidota</taxon>
        <taxon>Bacteroidia</taxon>
        <taxon>Marinilabiliales</taxon>
        <taxon>Prolixibacteraceae</taxon>
        <taxon>Maribellus</taxon>
    </lineage>
</organism>
<proteinExistence type="predicted"/>
<dbReference type="GO" id="GO:0003911">
    <property type="term" value="F:DNA ligase (NAD+) activity"/>
    <property type="evidence" value="ECO:0007669"/>
    <property type="project" value="InterPro"/>
</dbReference>
<gene>
    <name evidence="4" type="ORF">D1614_24545</name>
</gene>
<evidence type="ECO:0000313" key="5">
    <source>
        <dbReference type="Proteomes" id="UP000265926"/>
    </source>
</evidence>
<evidence type="ECO:0000259" key="3">
    <source>
        <dbReference type="SMART" id="SM00532"/>
    </source>
</evidence>
<name>A0A399SIX6_9BACT</name>
<dbReference type="InterPro" id="IPR013840">
    <property type="entry name" value="DNAligase_N"/>
</dbReference>
<dbReference type="Gene3D" id="3.30.470.30">
    <property type="entry name" value="DNA ligase/mRNA capping enzyme"/>
    <property type="match status" value="1"/>
</dbReference>
<evidence type="ECO:0000256" key="2">
    <source>
        <dbReference type="ARBA" id="ARBA00023204"/>
    </source>
</evidence>
<dbReference type="PROSITE" id="PS01055">
    <property type="entry name" value="DNA_LIGASE_N1"/>
    <property type="match status" value="1"/>
</dbReference>